<dbReference type="Gene3D" id="3.30.70.270">
    <property type="match status" value="1"/>
</dbReference>
<evidence type="ECO:0000259" key="2">
    <source>
        <dbReference type="Pfam" id="PF00078"/>
    </source>
</evidence>
<feature type="region of interest" description="Disordered" evidence="1">
    <location>
        <begin position="295"/>
        <end position="319"/>
    </location>
</feature>
<dbReference type="Pfam" id="PF00078">
    <property type="entry name" value="RVT_1"/>
    <property type="match status" value="1"/>
</dbReference>
<gene>
    <name evidence="3" type="ORF">CRG98_003310</name>
</gene>
<comment type="caution">
    <text evidence="3">The sequence shown here is derived from an EMBL/GenBank/DDBJ whole genome shotgun (WGS) entry which is preliminary data.</text>
</comment>
<dbReference type="AlphaFoldDB" id="A0A2I0L6I6"/>
<name>A0A2I0L6I6_PUNGR</name>
<dbReference type="Gene3D" id="3.30.420.10">
    <property type="entry name" value="Ribonuclease H-like superfamily/Ribonuclease H"/>
    <property type="match status" value="1"/>
</dbReference>
<dbReference type="PANTHER" id="PTHR48475:SF1">
    <property type="entry name" value="RNASE H TYPE-1 DOMAIN-CONTAINING PROTEIN"/>
    <property type="match status" value="1"/>
</dbReference>
<feature type="domain" description="Reverse transcriptase" evidence="2">
    <location>
        <begin position="11"/>
        <end position="65"/>
    </location>
</feature>
<dbReference type="GO" id="GO:0003676">
    <property type="term" value="F:nucleic acid binding"/>
    <property type="evidence" value="ECO:0007669"/>
    <property type="project" value="InterPro"/>
</dbReference>
<dbReference type="InterPro" id="IPR043502">
    <property type="entry name" value="DNA/RNA_pol_sf"/>
</dbReference>
<dbReference type="InterPro" id="IPR043128">
    <property type="entry name" value="Rev_trsase/Diguanyl_cyclase"/>
</dbReference>
<dbReference type="PANTHER" id="PTHR48475">
    <property type="entry name" value="RIBONUCLEASE H"/>
    <property type="match status" value="1"/>
</dbReference>
<reference evidence="3 4" key="1">
    <citation type="submission" date="2017-11" db="EMBL/GenBank/DDBJ databases">
        <title>De-novo sequencing of pomegranate (Punica granatum L.) genome.</title>
        <authorList>
            <person name="Akparov Z."/>
            <person name="Amiraslanov A."/>
            <person name="Hajiyeva S."/>
            <person name="Abbasov M."/>
            <person name="Kaur K."/>
            <person name="Hamwieh A."/>
            <person name="Solovyev V."/>
            <person name="Salamov A."/>
            <person name="Braich B."/>
            <person name="Kosarev P."/>
            <person name="Mahmoud A."/>
            <person name="Hajiyev E."/>
            <person name="Babayeva S."/>
            <person name="Izzatullayeva V."/>
            <person name="Mammadov A."/>
            <person name="Mammadov A."/>
            <person name="Sharifova S."/>
            <person name="Ojaghi J."/>
            <person name="Eynullazada K."/>
            <person name="Bayramov B."/>
            <person name="Abdulazimova A."/>
            <person name="Shahmuradov I."/>
        </authorList>
    </citation>
    <scope>NUCLEOTIDE SEQUENCE [LARGE SCALE GENOMIC DNA]</scope>
    <source>
        <strain evidence="4">cv. AG2017</strain>
        <tissue evidence="3">Leaf</tissue>
    </source>
</reference>
<evidence type="ECO:0000313" key="3">
    <source>
        <dbReference type="EMBL" id="PKI76304.1"/>
    </source>
</evidence>
<keyword evidence="4" id="KW-1185">Reference proteome</keyword>
<proteinExistence type="predicted"/>
<dbReference type="InterPro" id="IPR000477">
    <property type="entry name" value="RT_dom"/>
</dbReference>
<evidence type="ECO:0000313" key="4">
    <source>
        <dbReference type="Proteomes" id="UP000233551"/>
    </source>
</evidence>
<accession>A0A2I0L6I6</accession>
<dbReference type="Proteomes" id="UP000233551">
    <property type="component" value="Unassembled WGS sequence"/>
</dbReference>
<organism evidence="3 4">
    <name type="scientific">Punica granatum</name>
    <name type="common">Pomegranate</name>
    <dbReference type="NCBI Taxonomy" id="22663"/>
    <lineage>
        <taxon>Eukaryota</taxon>
        <taxon>Viridiplantae</taxon>
        <taxon>Streptophyta</taxon>
        <taxon>Embryophyta</taxon>
        <taxon>Tracheophyta</taxon>
        <taxon>Spermatophyta</taxon>
        <taxon>Magnoliopsida</taxon>
        <taxon>eudicotyledons</taxon>
        <taxon>Gunneridae</taxon>
        <taxon>Pentapetalae</taxon>
        <taxon>rosids</taxon>
        <taxon>malvids</taxon>
        <taxon>Myrtales</taxon>
        <taxon>Lythraceae</taxon>
        <taxon>Punica</taxon>
    </lineage>
</organism>
<protein>
    <recommendedName>
        <fullName evidence="2">Reverse transcriptase domain-containing protein</fullName>
    </recommendedName>
</protein>
<dbReference type="EMBL" id="PGOL01000124">
    <property type="protein sequence ID" value="PKI76304.1"/>
    <property type="molecule type" value="Genomic_DNA"/>
</dbReference>
<feature type="compositionally biased region" description="Polar residues" evidence="1">
    <location>
        <begin position="295"/>
        <end position="310"/>
    </location>
</feature>
<sequence>MVMLFHNMMHKEIEIYVDDMIAKSKEGEDHHVNLKRLFDRLKKYKFRLNLTKCTFSVRLGKLMGFMVSERGIEVDPDKVKAIMQLPTPSTVREQWKTKDTELVPYHEYLEELIENFEKISFTYMPRIKYQFADALATLASIVSITKENLIEPLEIEIAKGFAHCGTIQATDRKLQYQDIKHFLQTDQYPPFTDCQDRRTIRRIATHYFLSGETFYRRSFDATLLQCVDENEAQRQVHEGSCGPHMNGFMLARIHLDSDGRLLPMDSYLPHTTNDNLRSIRGTSGVAHDARADTTTGMVHPSQHTLTSTRLKASRAHHCE</sequence>
<dbReference type="SUPFAM" id="SSF56672">
    <property type="entry name" value="DNA/RNA polymerases"/>
    <property type="match status" value="1"/>
</dbReference>
<dbReference type="InterPro" id="IPR036397">
    <property type="entry name" value="RNaseH_sf"/>
</dbReference>
<evidence type="ECO:0000256" key="1">
    <source>
        <dbReference type="SAM" id="MobiDB-lite"/>
    </source>
</evidence>